<dbReference type="Proteomes" id="UP000027192">
    <property type="component" value="Unassembled WGS sequence"/>
</dbReference>
<dbReference type="AlphaFoldDB" id="A0A066RMJ7"/>
<accession>A0A066RMJ7</accession>
<reference evidence="1 2" key="1">
    <citation type="submission" date="2014-04" db="EMBL/GenBank/DDBJ databases">
        <title>Draft genome sequence of Photobacterium halotolerans S2753: a solonamide, ngercheumicin and holomycin producer.</title>
        <authorList>
            <person name="Machado H.R."/>
            <person name="Gram L."/>
        </authorList>
    </citation>
    <scope>NUCLEOTIDE SEQUENCE [LARGE SCALE GENOMIC DNA]</scope>
    <source>
        <strain evidence="1 2">S2753</strain>
    </source>
</reference>
<protein>
    <submittedName>
        <fullName evidence="1">Uncharacterized protein</fullName>
    </submittedName>
</protein>
<evidence type="ECO:0000313" key="1">
    <source>
        <dbReference type="EMBL" id="KDM91650.1"/>
    </source>
</evidence>
<comment type="caution">
    <text evidence="1">The sequence shown here is derived from an EMBL/GenBank/DDBJ whole genome shotgun (WGS) entry which is preliminary data.</text>
</comment>
<organism evidence="1 2">
    <name type="scientific">Photobacterium galatheae</name>
    <dbReference type="NCBI Taxonomy" id="1654360"/>
    <lineage>
        <taxon>Bacteria</taxon>
        <taxon>Pseudomonadati</taxon>
        <taxon>Pseudomonadota</taxon>
        <taxon>Gammaproteobacteria</taxon>
        <taxon>Vibrionales</taxon>
        <taxon>Vibrionaceae</taxon>
        <taxon>Photobacterium</taxon>
    </lineage>
</organism>
<keyword evidence="2" id="KW-1185">Reference proteome</keyword>
<sequence>MLLTVFRCKNFIILKRIKTVAFVLVLLVSDIRVDSYESRDFIADVGIVYGNKVEHNGLPSARLEVRSQAAFQ</sequence>
<proteinExistence type="predicted"/>
<evidence type="ECO:0000313" key="2">
    <source>
        <dbReference type="Proteomes" id="UP000027192"/>
    </source>
</evidence>
<dbReference type="EMBL" id="JMIB01000021">
    <property type="protein sequence ID" value="KDM91650.1"/>
    <property type="molecule type" value="Genomic_DNA"/>
</dbReference>
<gene>
    <name evidence="1" type="ORF">EA58_11570</name>
</gene>
<name>A0A066RMJ7_9GAMM</name>